<dbReference type="AlphaFoldDB" id="A0A820KBB0"/>
<evidence type="ECO:0000313" key="1">
    <source>
        <dbReference type="EMBL" id="CAF4341366.1"/>
    </source>
</evidence>
<reference evidence="1" key="1">
    <citation type="submission" date="2021-02" db="EMBL/GenBank/DDBJ databases">
        <authorList>
            <person name="Nowell W R."/>
        </authorList>
    </citation>
    <scope>NUCLEOTIDE SEQUENCE</scope>
</reference>
<accession>A0A820KBB0</accession>
<dbReference type="EMBL" id="CAJOAX010060439">
    <property type="protein sequence ID" value="CAF4341366.1"/>
    <property type="molecule type" value="Genomic_DNA"/>
</dbReference>
<comment type="caution">
    <text evidence="1">The sequence shown here is derived from an EMBL/GenBank/DDBJ whole genome shotgun (WGS) entry which is preliminary data.</text>
</comment>
<gene>
    <name evidence="1" type="ORF">OTI717_LOCUS43255</name>
</gene>
<dbReference type="Proteomes" id="UP000663823">
    <property type="component" value="Unassembled WGS sequence"/>
</dbReference>
<proteinExistence type="predicted"/>
<evidence type="ECO:0000313" key="2">
    <source>
        <dbReference type="Proteomes" id="UP000663823"/>
    </source>
</evidence>
<feature type="non-terminal residue" evidence="1">
    <location>
        <position position="1"/>
    </location>
</feature>
<protein>
    <submittedName>
        <fullName evidence="1">Uncharacterized protein</fullName>
    </submittedName>
</protein>
<name>A0A820KBB0_9BILA</name>
<feature type="non-terminal residue" evidence="1">
    <location>
        <position position="47"/>
    </location>
</feature>
<sequence length="47" mass="5116">MLGQGLGGIAGAIHDPCYHQACDSIQNINVFVYEKMVQAAAYVLEYL</sequence>
<organism evidence="1 2">
    <name type="scientific">Rotaria sordida</name>
    <dbReference type="NCBI Taxonomy" id="392033"/>
    <lineage>
        <taxon>Eukaryota</taxon>
        <taxon>Metazoa</taxon>
        <taxon>Spiralia</taxon>
        <taxon>Gnathifera</taxon>
        <taxon>Rotifera</taxon>
        <taxon>Eurotatoria</taxon>
        <taxon>Bdelloidea</taxon>
        <taxon>Philodinida</taxon>
        <taxon>Philodinidae</taxon>
        <taxon>Rotaria</taxon>
    </lineage>
</organism>